<keyword evidence="2" id="KW-0812">Transmembrane</keyword>
<gene>
    <name evidence="4" type="ORF">GCL60_05895</name>
</gene>
<dbReference type="InterPro" id="IPR052016">
    <property type="entry name" value="Bact_Sigma-Reg"/>
</dbReference>
<dbReference type="InterPro" id="IPR001932">
    <property type="entry name" value="PPM-type_phosphatase-like_dom"/>
</dbReference>
<evidence type="ECO:0000313" key="5">
    <source>
        <dbReference type="Proteomes" id="UP000437748"/>
    </source>
</evidence>
<dbReference type="Proteomes" id="UP000437748">
    <property type="component" value="Unassembled WGS sequence"/>
</dbReference>
<keyword evidence="5" id="KW-1185">Reference proteome</keyword>
<reference evidence="4 5" key="1">
    <citation type="submission" date="2019-10" db="EMBL/GenBank/DDBJ databases">
        <title>New species of Slilvanegrellaceae.</title>
        <authorList>
            <person name="Pitt A."/>
            <person name="Hahn M.W."/>
        </authorList>
    </citation>
    <scope>NUCLEOTIDE SEQUENCE [LARGE SCALE GENOMIC DNA]</scope>
    <source>
        <strain evidence="4 5">SP-Ram-0.45-NSY-1</strain>
    </source>
</reference>
<dbReference type="CDD" id="cd06225">
    <property type="entry name" value="HAMP"/>
    <property type="match status" value="1"/>
</dbReference>
<evidence type="ECO:0000259" key="3">
    <source>
        <dbReference type="PROSITE" id="PS50885"/>
    </source>
</evidence>
<feature type="domain" description="HAMP" evidence="3">
    <location>
        <begin position="218"/>
        <end position="273"/>
    </location>
</feature>
<dbReference type="GO" id="GO:0016791">
    <property type="term" value="F:phosphatase activity"/>
    <property type="evidence" value="ECO:0007669"/>
    <property type="project" value="TreeGrafter"/>
</dbReference>
<proteinExistence type="predicted"/>
<dbReference type="GO" id="GO:0016020">
    <property type="term" value="C:membrane"/>
    <property type="evidence" value="ECO:0007669"/>
    <property type="project" value="InterPro"/>
</dbReference>
<evidence type="ECO:0000313" key="4">
    <source>
        <dbReference type="EMBL" id="KAB8039793.1"/>
    </source>
</evidence>
<keyword evidence="1" id="KW-0378">Hydrolase</keyword>
<sequence>MFNKEKLQNIRFPLTIKIALSLILIIFIVMGVSTFLDIKENRKDMENYEKKNNISAFTSALPVMENALWEIDFKTINSTLNQMMKNPNVISVSLFSETGYSISYVEKGSKKELLNLNLEDFISNEDKDRLFKMEYNNKNTVILQIKDDKNETFTLAYPLFFKNTKKSNLLNIKVGYLIMVYSTHHIAIANNEIFYKSVILSTLLGLVIILTSFLVIRKVIINPIKELEKASIEIAKNNLIQTPLKKGYFGNDEIESLKINFNFMVRQIIQLIKDEKEQQRMANELETTKIIQKSFIPKAKNLRVGFFELSGFFQSASECGGDWWHFYPLSEKRIMIMLGDVTGHGTPSAMLTAAVKGYCDSIYARKSLDTSKILEELDVVVRSIGGEERMMTMFVAIIDPIKQKLTYSNAAQNFPFVIDQNTNTTSPITLLGNGKRLGYLSPISHRKVSLFKIHTIDFKIDNVLFLYSDGLTEAKNTGKREYSDRRLIKKLKSLQTKDTSEIIKMINMDLIEFTQGEPLEDDVTFVACRLCETENKEYTTEIINYFDSQKDENEIIQIDKVS</sequence>
<dbReference type="PANTHER" id="PTHR43156">
    <property type="entry name" value="STAGE II SPORULATION PROTEIN E-RELATED"/>
    <property type="match status" value="1"/>
</dbReference>
<dbReference type="InterPro" id="IPR003660">
    <property type="entry name" value="HAMP_dom"/>
</dbReference>
<dbReference type="SMART" id="SM00331">
    <property type="entry name" value="PP2C_SIG"/>
    <property type="match status" value="1"/>
</dbReference>
<dbReference type="AlphaFoldDB" id="A0A6N6VUC7"/>
<dbReference type="Gene3D" id="3.60.40.10">
    <property type="entry name" value="PPM-type phosphatase domain"/>
    <property type="match status" value="1"/>
</dbReference>
<dbReference type="EMBL" id="WFLM01000002">
    <property type="protein sequence ID" value="KAB8039793.1"/>
    <property type="molecule type" value="Genomic_DNA"/>
</dbReference>
<comment type="caution">
    <text evidence="4">The sequence shown here is derived from an EMBL/GenBank/DDBJ whole genome shotgun (WGS) entry which is preliminary data.</text>
</comment>
<keyword evidence="2" id="KW-1133">Transmembrane helix</keyword>
<dbReference type="PANTHER" id="PTHR43156:SF2">
    <property type="entry name" value="STAGE II SPORULATION PROTEIN E"/>
    <property type="match status" value="1"/>
</dbReference>
<dbReference type="Gene3D" id="6.10.340.10">
    <property type="match status" value="1"/>
</dbReference>
<dbReference type="GO" id="GO:0007165">
    <property type="term" value="P:signal transduction"/>
    <property type="evidence" value="ECO:0007669"/>
    <property type="project" value="InterPro"/>
</dbReference>
<dbReference type="InterPro" id="IPR036457">
    <property type="entry name" value="PPM-type-like_dom_sf"/>
</dbReference>
<name>A0A6N6VUC7_9BACT</name>
<feature type="transmembrane region" description="Helical" evidence="2">
    <location>
        <begin position="12"/>
        <end position="36"/>
    </location>
</feature>
<evidence type="ECO:0000256" key="1">
    <source>
        <dbReference type="ARBA" id="ARBA00022801"/>
    </source>
</evidence>
<organism evidence="4 5">
    <name type="scientific">Silvanigrella paludirubra</name>
    <dbReference type="NCBI Taxonomy" id="2499159"/>
    <lineage>
        <taxon>Bacteria</taxon>
        <taxon>Pseudomonadati</taxon>
        <taxon>Bdellovibrionota</taxon>
        <taxon>Oligoflexia</taxon>
        <taxon>Silvanigrellales</taxon>
        <taxon>Silvanigrellaceae</taxon>
        <taxon>Silvanigrella</taxon>
    </lineage>
</organism>
<accession>A0A6N6VUC7</accession>
<evidence type="ECO:0000256" key="2">
    <source>
        <dbReference type="SAM" id="Phobius"/>
    </source>
</evidence>
<keyword evidence="2" id="KW-0472">Membrane</keyword>
<dbReference type="RefSeq" id="WP_153419288.1">
    <property type="nucleotide sequence ID" value="NZ_WFLM01000002.1"/>
</dbReference>
<dbReference type="PROSITE" id="PS50885">
    <property type="entry name" value="HAMP"/>
    <property type="match status" value="1"/>
</dbReference>
<feature type="transmembrane region" description="Helical" evidence="2">
    <location>
        <begin position="193"/>
        <end position="216"/>
    </location>
</feature>
<protein>
    <submittedName>
        <fullName evidence="4">SpoIIE family protein phosphatase</fullName>
    </submittedName>
</protein>
<dbReference type="OrthoDB" id="974992at2"/>
<dbReference type="Pfam" id="PF07228">
    <property type="entry name" value="SpoIIE"/>
    <property type="match status" value="1"/>
</dbReference>